<reference evidence="10" key="1">
    <citation type="submission" date="2014-12" db="EMBL/GenBank/DDBJ databases">
        <authorList>
            <person name="Jaenicke S."/>
        </authorList>
    </citation>
    <scope>NUCLEOTIDE SEQUENCE [LARGE SCALE GENOMIC DNA]</scope>
</reference>
<evidence type="ECO:0000313" key="9">
    <source>
        <dbReference type="EMBL" id="CRI32303.1"/>
    </source>
</evidence>
<dbReference type="Pfam" id="PF07690">
    <property type="entry name" value="MFS_1"/>
    <property type="match status" value="1"/>
</dbReference>
<dbReference type="SUPFAM" id="SSF103473">
    <property type="entry name" value="MFS general substrate transporter"/>
    <property type="match status" value="1"/>
</dbReference>
<dbReference type="InterPro" id="IPR011701">
    <property type="entry name" value="MFS"/>
</dbReference>
<dbReference type="InterPro" id="IPR020846">
    <property type="entry name" value="MFS_dom"/>
</dbReference>
<keyword evidence="4 7" id="KW-0812">Transmembrane</keyword>
<feature type="transmembrane region" description="Helical" evidence="7">
    <location>
        <begin position="268"/>
        <end position="286"/>
    </location>
</feature>
<dbReference type="AlphaFoldDB" id="A0A0K2Y3P5"/>
<feature type="transmembrane region" description="Helical" evidence="7">
    <location>
        <begin position="37"/>
        <end position="58"/>
    </location>
</feature>
<evidence type="ECO:0000256" key="4">
    <source>
        <dbReference type="ARBA" id="ARBA00022692"/>
    </source>
</evidence>
<proteinExistence type="predicted"/>
<feature type="domain" description="Major facilitator superfamily (MFS) profile" evidence="8">
    <location>
        <begin position="4"/>
        <end position="387"/>
    </location>
</feature>
<organism evidence="9 10">
    <name type="scientific">Helicobacter ailurogastricus</name>
    <dbReference type="NCBI Taxonomy" id="1578720"/>
    <lineage>
        <taxon>Bacteria</taxon>
        <taxon>Pseudomonadati</taxon>
        <taxon>Campylobacterota</taxon>
        <taxon>Epsilonproteobacteria</taxon>
        <taxon>Campylobacterales</taxon>
        <taxon>Helicobacteraceae</taxon>
        <taxon>Helicobacter</taxon>
    </lineage>
</organism>
<dbReference type="GeneID" id="82131749"/>
<evidence type="ECO:0000313" key="10">
    <source>
        <dbReference type="Proteomes" id="UP000043437"/>
    </source>
</evidence>
<evidence type="ECO:0000256" key="6">
    <source>
        <dbReference type="ARBA" id="ARBA00023136"/>
    </source>
</evidence>
<accession>A0A0K2Y3P5</accession>
<dbReference type="GO" id="GO:0022857">
    <property type="term" value="F:transmembrane transporter activity"/>
    <property type="evidence" value="ECO:0007669"/>
    <property type="project" value="InterPro"/>
</dbReference>
<feature type="transmembrane region" description="Helical" evidence="7">
    <location>
        <begin position="95"/>
        <end position="115"/>
    </location>
</feature>
<sequence length="453" mass="49714">MLQKILPLVFVSSLRFLGLFIVLPVISLYAVGFKASAMMMGLAVGGAYLTQILCQTPIGILSDQYSRKKVVLWCLGVFSVGSLLCFLAHNIQTLVLGRLIQGMGAMGGVLSAMIADLVEEEKRTHAMAMMGAGIFFSFTVAMVIGPSIGMHFGVQWLFMLTTLLSLSSMLLMALKVPEPPKIVYTLKEKPRLLDALKDKDIFIINSCSFFEKCLMTLIFVLIPLALVHEFKMDKGVLWKIYTAGALLGMVSMAPAAIIAEKFHKAKGVLLGGVFLFLIAYACLAYADRHLGSPTTWLFIFGIMCFFAGFGTLEPIMQSLASKFAKAHQRGLVLGMFVSYGYVGSFVGGMLGGMGYTYLGVEKVAILVVVVCVLWLGLVSLLSNPGQQKNVYFPLDAFDREKFKAIEEQAGIIEWYINESQNTIIVKYDVLHISQEQIIELSVAFRKGAQSGIY</sequence>
<keyword evidence="6 7" id="KW-0472">Membrane</keyword>
<feature type="transmembrane region" description="Helical" evidence="7">
    <location>
        <begin position="331"/>
        <end position="357"/>
    </location>
</feature>
<dbReference type="PANTHER" id="PTHR23517:SF2">
    <property type="entry name" value="MULTIDRUG RESISTANCE PROTEIN MDTH"/>
    <property type="match status" value="1"/>
</dbReference>
<evidence type="ECO:0000256" key="3">
    <source>
        <dbReference type="ARBA" id="ARBA00022475"/>
    </source>
</evidence>
<dbReference type="InterPro" id="IPR036259">
    <property type="entry name" value="MFS_trans_sf"/>
</dbReference>
<feature type="transmembrane region" description="Helical" evidence="7">
    <location>
        <begin position="298"/>
        <end position="319"/>
    </location>
</feature>
<dbReference type="RefSeq" id="WP_053945166.1">
    <property type="nucleotide sequence ID" value="NZ_CDMG01000004.1"/>
</dbReference>
<feature type="transmembrane region" description="Helical" evidence="7">
    <location>
        <begin position="70"/>
        <end position="89"/>
    </location>
</feature>
<dbReference type="Proteomes" id="UP000043437">
    <property type="component" value="Unassembled WGS sequence"/>
</dbReference>
<dbReference type="CDD" id="cd17472">
    <property type="entry name" value="MFS_YajR_like"/>
    <property type="match status" value="1"/>
</dbReference>
<keyword evidence="3" id="KW-1003">Cell membrane</keyword>
<name>A0A0K2Y3P5_9HELI</name>
<feature type="transmembrane region" description="Helical" evidence="7">
    <location>
        <begin position="238"/>
        <end position="259"/>
    </location>
</feature>
<keyword evidence="5 7" id="KW-1133">Transmembrane helix</keyword>
<evidence type="ECO:0000256" key="1">
    <source>
        <dbReference type="ARBA" id="ARBA00004651"/>
    </source>
</evidence>
<keyword evidence="2" id="KW-0813">Transport</keyword>
<dbReference type="PROSITE" id="PS50850">
    <property type="entry name" value="MFS"/>
    <property type="match status" value="1"/>
</dbReference>
<feature type="transmembrane region" description="Helical" evidence="7">
    <location>
        <begin position="127"/>
        <end position="148"/>
    </location>
</feature>
<comment type="subcellular location">
    <subcellularLocation>
        <location evidence="1">Cell membrane</location>
        <topology evidence="1">Multi-pass membrane protein</topology>
    </subcellularLocation>
</comment>
<feature type="transmembrane region" description="Helical" evidence="7">
    <location>
        <begin position="363"/>
        <end position="381"/>
    </location>
</feature>
<evidence type="ECO:0000256" key="7">
    <source>
        <dbReference type="SAM" id="Phobius"/>
    </source>
</evidence>
<evidence type="ECO:0000256" key="2">
    <source>
        <dbReference type="ARBA" id="ARBA00022448"/>
    </source>
</evidence>
<dbReference type="InterPro" id="IPR050171">
    <property type="entry name" value="MFS_Transporters"/>
</dbReference>
<feature type="transmembrane region" description="Helical" evidence="7">
    <location>
        <begin position="7"/>
        <end position="31"/>
    </location>
</feature>
<dbReference type="Gene3D" id="1.20.1250.20">
    <property type="entry name" value="MFS general substrate transporter like domains"/>
    <property type="match status" value="1"/>
</dbReference>
<protein>
    <submittedName>
        <fullName evidence="9">Putative efflux protein</fullName>
    </submittedName>
</protein>
<gene>
    <name evidence="9" type="ORF">HAL07_07780</name>
</gene>
<dbReference type="EMBL" id="CDMG01000004">
    <property type="protein sequence ID" value="CRI32303.1"/>
    <property type="molecule type" value="Genomic_DNA"/>
</dbReference>
<evidence type="ECO:0000259" key="8">
    <source>
        <dbReference type="PROSITE" id="PS50850"/>
    </source>
</evidence>
<feature type="transmembrane region" description="Helical" evidence="7">
    <location>
        <begin position="154"/>
        <end position="174"/>
    </location>
</feature>
<dbReference type="PANTHER" id="PTHR23517">
    <property type="entry name" value="RESISTANCE PROTEIN MDTM, PUTATIVE-RELATED-RELATED"/>
    <property type="match status" value="1"/>
</dbReference>
<evidence type="ECO:0000256" key="5">
    <source>
        <dbReference type="ARBA" id="ARBA00022989"/>
    </source>
</evidence>
<dbReference type="GO" id="GO:0005886">
    <property type="term" value="C:plasma membrane"/>
    <property type="evidence" value="ECO:0007669"/>
    <property type="project" value="UniProtKB-SubCell"/>
</dbReference>
<feature type="transmembrane region" description="Helical" evidence="7">
    <location>
        <begin position="201"/>
        <end position="226"/>
    </location>
</feature>